<reference evidence="2" key="2">
    <citation type="submission" date="1999-02" db="EMBL/GenBank/DDBJ databases">
        <authorList>
            <person name="Bevan M."/>
            <person name="Wedler H."/>
            <person name="Wedler E."/>
            <person name="Wambutt R."/>
            <person name="Hoheisel J."/>
            <person name="Mewes H.W."/>
            <person name="Mayer K.F.X."/>
            <person name="Schueller C."/>
        </authorList>
    </citation>
    <scope>NUCLEOTIDE SEQUENCE</scope>
</reference>
<dbReference type="InterPro" id="IPR014729">
    <property type="entry name" value="Rossmann-like_a/b/a_fold"/>
</dbReference>
<accession>Q9SB34</accession>
<dbReference type="Gene3D" id="3.40.50.1820">
    <property type="entry name" value="alpha/beta hydrolase"/>
    <property type="match status" value="1"/>
</dbReference>
<dbReference type="EMBL" id="AL161563">
    <property type="protein sequence ID" value="CAB81340.1"/>
    <property type="molecule type" value="Genomic_DNA"/>
</dbReference>
<dbReference type="PROSITE" id="PS51645">
    <property type="entry name" value="PHR_CRY_ALPHA_BETA"/>
    <property type="match status" value="1"/>
</dbReference>
<feature type="domain" description="Photolyase/cryptochrome alpha/beta" evidence="1">
    <location>
        <begin position="35"/>
        <end position="166"/>
    </location>
</feature>
<protein>
    <submittedName>
        <fullName evidence="3">Uncharacterized protein AT4g25290</fullName>
    </submittedName>
    <submittedName>
        <fullName evidence="2">Uncharacterized protein F24A6.130</fullName>
    </submittedName>
</protein>
<dbReference type="PANTHER" id="PTHR47832:SF1">
    <property type="entry name" value="DNA PHOTOLYASE"/>
    <property type="match status" value="1"/>
</dbReference>
<evidence type="ECO:0000313" key="2">
    <source>
        <dbReference type="EMBL" id="CAA23070.1"/>
    </source>
</evidence>
<reference key="1">
    <citation type="journal article" date="1999" name="Nature">
        <title>Sequence and analysis of chromosome 4 of the plant Arabidopsis thaliana.</title>
        <authorList>
            <consortium name="EU"/>
            <consortium name="CSHL and WU Arabidopsis Sequencing Project"/>
            <person name="Mayer K."/>
            <person name="Schuller C."/>
            <person name="Wambutt R."/>
            <person name="Murphy G."/>
            <person name="Volckaert G."/>
            <person name="Pohl T."/>
            <person name="Dusterhoft A."/>
            <person name="Stiekema W."/>
            <person name="Entian K.D."/>
            <person name="Terryn N."/>
            <person name="Harris B."/>
            <person name="Ansorge W."/>
            <person name="Brandt P."/>
            <person name="Grivell L."/>
            <person name="Rieger M."/>
            <person name="Weichselgartner M."/>
            <person name="de Simone V."/>
            <person name="Obermaier B."/>
            <person name="Mache R."/>
            <person name="Muller M."/>
            <person name="Kreis M."/>
            <person name="Delseny M."/>
            <person name="Puigdomenech P."/>
            <person name="Watson M."/>
            <person name="Schmidtheini T."/>
            <person name="Reichert B."/>
            <person name="Portatelle D."/>
            <person name="Perez-Alonso M."/>
            <person name="Boutry M."/>
            <person name="Bancroft I."/>
            <person name="Vos P."/>
            <person name="Hoheisel J."/>
            <person name="Zimmermann W."/>
            <person name="Wedler H."/>
            <person name="Ridley P."/>
            <person name="Langham S.A."/>
            <person name="McCullagh B."/>
            <person name="Bilham L."/>
            <person name="Robben J."/>
            <person name="Van der Schueren J."/>
            <person name="Grymonprez B."/>
            <person name="Chuang Y.J."/>
            <person name="Vandenbussche F."/>
            <person name="Braeken M."/>
            <person name="Weltjens I."/>
            <person name="Voet M."/>
            <person name="Bastiaens I."/>
            <person name="Aert R."/>
            <person name="Defoor E."/>
            <person name="Weitzenegger T."/>
            <person name="Bothe G."/>
            <person name="Ramsperger U."/>
            <person name="Hilbert H."/>
            <person name="Braun M."/>
            <person name="Holzer E."/>
            <person name="Brandt A."/>
            <person name="Peters S."/>
            <person name="van Staveren M."/>
            <person name="Dirske W."/>
            <person name="Mooijman P."/>
            <person name="Klein Lankhorst R."/>
            <person name="Rose M."/>
            <person name="Hauf J."/>
            <person name="Kotter P."/>
            <person name="Berneiser S."/>
            <person name="Hempel S."/>
            <person name="Feldpausch M."/>
            <person name="Lamberth S."/>
            <person name="Van den Daele H."/>
            <person name="De Keyser A."/>
            <person name="Buysshaert C."/>
            <person name="Gielen J."/>
            <person name="Villarroel R."/>
            <person name="De Clercq R."/>
            <person name="Van Montagu M."/>
            <person name="Rogers J."/>
            <person name="Cronin A."/>
            <person name="Quail M."/>
            <person name="Bray-Allen S."/>
            <person name="Clark L."/>
            <person name="Doggett J."/>
            <person name="Hall S."/>
            <person name="Kay M."/>
            <person name="Lennard N."/>
            <person name="McLay K."/>
            <person name="Mayes R."/>
            <person name="Pettett A."/>
            <person name="Rajandream M.A."/>
            <person name="Lyne M."/>
            <person name="Benes V."/>
            <person name="Rechmann S."/>
            <person name="Borkova D."/>
            <person name="Blocker H."/>
            <person name="Scharfe M."/>
            <person name="Grimm M."/>
            <person name="Lohnert T.H."/>
            <person name="Dose S."/>
            <person name="de Haan M."/>
            <person name="Maarse A."/>
            <person name="Schafer M."/>
            <person name="Muller-Auer S."/>
            <person name="Gabel C."/>
            <person name="Fuchs M."/>
            <person name="Fartmann B."/>
            <person name="Granderath K."/>
            <person name="Dauner D."/>
            <person name="Herzl A."/>
            <person name="Neumann S."/>
            <person name="Argiriou A."/>
            <person name="Vitale D."/>
            <person name="Liguori R."/>
            <person name="Piravandi E."/>
            <person name="Massenet O."/>
            <person name="Quigley F."/>
            <person name="Clabauld G."/>
            <person name="Mundlein A."/>
            <person name="Felber R."/>
            <person name="Schnabl S."/>
            <person name="Hiller R."/>
            <person name="Schmidt W."/>
            <person name="Lecharny A."/>
            <person name="Aubourg S."/>
            <person name="Chefdor F."/>
            <person name="Cooke R."/>
            <person name="Berger C."/>
            <person name="Montfort A."/>
            <person name="Casacuberta E."/>
            <person name="Gibbons T."/>
            <person name="Weber N."/>
            <person name="Vandenbol M."/>
            <person name="Bargues M."/>
            <person name="Terol J."/>
            <person name="Torres A."/>
            <person name="Perez-Perez A."/>
            <person name="Purnelle B."/>
            <person name="Bent E."/>
            <person name="Johnson S."/>
            <person name="Tacon D."/>
            <person name="Jesse T."/>
            <person name="Heijnen L."/>
            <person name="Schwarz S."/>
            <person name="Scholler P."/>
            <person name="Heber S."/>
            <person name="Francs P."/>
            <person name="Bielke C."/>
            <person name="Frishman D."/>
            <person name="Haase D."/>
            <person name="Lemcke K."/>
            <person name="Mewes H.W."/>
            <person name="Stocker S."/>
            <person name="Zaccaria P."/>
            <person name="Bevan M."/>
            <person name="Wilson R.K."/>
            <person name="de la Bastide M."/>
            <person name="Habermann K."/>
            <person name="Parnell L."/>
            <person name="Dedhia N."/>
            <person name="Gnoj L."/>
            <person name="Schutz K."/>
            <person name="Huang E."/>
            <person name="Spiegel L."/>
            <person name="Sehkon M."/>
            <person name="Murray J."/>
            <person name="Sheet P."/>
            <person name="Cordes M."/>
            <person name="Abu-Threideh J."/>
            <person name="Stoneking T."/>
            <person name="Kalicki J."/>
            <person name="Graves T."/>
            <person name="Harmon G."/>
            <person name="Edwards J."/>
            <person name="Latreille P."/>
            <person name="Courtney L."/>
            <person name="Cloud J."/>
            <person name="Abbott A."/>
            <person name="Scott K."/>
            <person name="Johnson D."/>
            <person name="Minx P."/>
            <person name="Bentley D."/>
            <person name="Fulton B."/>
            <person name="Miller N."/>
            <person name="Greco T."/>
            <person name="Kemp K."/>
            <person name="Kramer J."/>
            <person name="Fulton L."/>
            <person name="Mardis E."/>
            <person name="Dante M."/>
            <person name="Pepin K."/>
            <person name="Hillier L."/>
            <person name="Nelson J."/>
            <person name="Spieth J."/>
            <person name="Ryan E."/>
            <person name="Andrews S."/>
            <person name="Geisel C."/>
            <person name="Layman D."/>
            <person name="Du H."/>
            <person name="Ali J."/>
            <person name="Berghoff A."/>
            <person name="Jones K."/>
            <person name="Drone K."/>
            <person name="Cotton M."/>
            <person name="Joshu C."/>
            <person name="Antonoiu B."/>
            <person name="Zidanic M."/>
            <person name="Strong C."/>
            <person name="Sun H."/>
            <person name="Lamar B."/>
            <person name="Yordan C."/>
            <person name="Ma P."/>
            <person name="Zhong J."/>
            <person name="Preston R."/>
            <person name="Vil D."/>
            <person name="Shekher M."/>
            <person name="Matero A."/>
            <person name="Shah R."/>
            <person name="Swaby I.K."/>
            <person name="O'Shaughnessy A."/>
            <person name="Rodriguez M."/>
            <person name="Hoffmann J."/>
            <person name="Till S."/>
            <person name="Granat S."/>
            <person name="Shohdy N."/>
            <person name="Hasegawa A."/>
            <person name="Hameed A."/>
            <person name="Lodhi M."/>
            <person name="Johnson A."/>
            <person name="Chen E."/>
            <person name="Marra M."/>
            <person name="Martienssen R."/>
            <person name="McCombie W.R."/>
        </authorList>
    </citation>
    <scope>NUCLEOTIDE SEQUENCE [LARGE SCALE GENOMIC DNA]</scope>
    <source>
        <strain>cv. Columbia</strain>
    </source>
</reference>
<dbReference type="EMBL" id="AL035396">
    <property type="protein sequence ID" value="CAA23070.1"/>
    <property type="molecule type" value="Genomic_DNA"/>
</dbReference>
<dbReference type="InterPro" id="IPR000073">
    <property type="entry name" value="AB_hydrolase_1"/>
</dbReference>
<evidence type="ECO:0000259" key="1">
    <source>
        <dbReference type="PROSITE" id="PS51645"/>
    </source>
</evidence>
<gene>
    <name evidence="2" type="primary">F24A6.130</name>
    <name evidence="3" type="ordered locus">At4g25290</name>
</gene>
<dbReference type="Pfam" id="PF00875">
    <property type="entry name" value="DNA_photolyase"/>
    <property type="match status" value="1"/>
</dbReference>
<reference evidence="2" key="3">
    <citation type="submission" date="1999-02" db="EMBL/GenBank/DDBJ databases">
        <authorList>
            <person name="EU Arabidopsis sequencing project"/>
        </authorList>
    </citation>
    <scope>NUCLEOTIDE SEQUENCE</scope>
</reference>
<evidence type="ECO:0000313" key="3">
    <source>
        <dbReference type="EMBL" id="CAB81340.1"/>
    </source>
</evidence>
<dbReference type="SUPFAM" id="SSF53474">
    <property type="entry name" value="alpha/beta-Hydrolases"/>
    <property type="match status" value="1"/>
</dbReference>
<dbReference type="PIR" id="T05550">
    <property type="entry name" value="T05550"/>
</dbReference>
<dbReference type="Pfam" id="PF00561">
    <property type="entry name" value="Abhydrolase_1"/>
    <property type="match status" value="1"/>
</dbReference>
<proteinExistence type="predicted"/>
<organism evidence="2">
    <name type="scientific">Arabidopsis thaliana</name>
    <name type="common">Mouse-ear cress</name>
    <dbReference type="NCBI Taxonomy" id="3702"/>
    <lineage>
        <taxon>Eukaryota</taxon>
        <taxon>Viridiplantae</taxon>
        <taxon>Streptophyta</taxon>
        <taxon>Embryophyta</taxon>
        <taxon>Tracheophyta</taxon>
        <taxon>Spermatophyta</taxon>
        <taxon>Magnoliopsida</taxon>
        <taxon>eudicotyledons</taxon>
        <taxon>Gunneridae</taxon>
        <taxon>Pentapetalae</taxon>
        <taxon>rosids</taxon>
        <taxon>malvids</taxon>
        <taxon>Brassicales</taxon>
        <taxon>Brassicaceae</taxon>
        <taxon>Camelineae</taxon>
        <taxon>Arabidopsis</taxon>
    </lineage>
</organism>
<dbReference type="Gene3D" id="3.40.50.620">
    <property type="entry name" value="HUPs"/>
    <property type="match status" value="1"/>
</dbReference>
<dbReference type="InterPro" id="IPR036155">
    <property type="entry name" value="Crypto/Photolyase_N_sf"/>
</dbReference>
<sequence>MAFLALPHFLHLRLRRNDRKNRCKCCLSSATNEGSTAVVWFKHDLRVDDHPGLLAASKHRAVIPLYVLDRRILSRYTTDTLELAIIALEDLRKTLKKQGSNLMLRYGNAENVIEDLVKEVRAPFVFVEEEVEYHLCEVLDAVKNKLEGVSLSGESPRIVAWRTPFYESQNLTDLPQSWEEFKKLKLPLTLPVPAAKFSSPGSELQWGSVPTLDDLKDYLKESLWEIENSWREMAQASAERVLMERLGNLKESSMEPIVDGSLGKKVDNSVFVTSKRDTVGGGNEVVLNALAGYLRRSVHYEAIEYEKERNAGFISPFGYSAATVSAATDAVCSMEYTVVGNEGPAVLLVHGFGAFLEHYRDNVDNIVNSKNRVWTITVLGFGKSEKPNIIYTELLWAELLRDFMAEVVGEPAHCVGNSIGGYFVALMAFLWPALVKSVVLVNSAGNVVPGYSPLPISRERRVPFGAQFGSRLLLFFLQLNVKKLLKDCYPVGMEDPISDPQKKVALLKELCPAMVIKKVKAVYIPFFLTLVSFASKGHCPHDEISEEVNPIICEWIVKVTNDDRELKASSSQQLYHSNKQN</sequence>
<name>Q9SB34_ARATH</name>
<dbReference type="PANTHER" id="PTHR47832">
    <property type="entry name" value="DNA PHOTOLYASE"/>
    <property type="match status" value="1"/>
</dbReference>
<dbReference type="AlphaFoldDB" id="Q9SB34"/>
<dbReference type="SUPFAM" id="SSF52425">
    <property type="entry name" value="Cryptochrome/photolyase, N-terminal domain"/>
    <property type="match status" value="1"/>
</dbReference>
<reference evidence="3" key="4">
    <citation type="submission" date="2000-03" db="EMBL/GenBank/DDBJ databases">
        <authorList>
            <person name="Wedler H."/>
            <person name="Wedler E."/>
            <person name="Wambutt R."/>
            <person name="Mewes H.W."/>
            <person name="Lemcke K."/>
            <person name="Mayer K.F.X."/>
        </authorList>
    </citation>
    <scope>NUCLEOTIDE SEQUENCE</scope>
</reference>
<dbReference type="InterPro" id="IPR006050">
    <property type="entry name" value="DNA_photolyase_N"/>
</dbReference>
<dbReference type="ExpressionAtlas" id="Q9SB34">
    <property type="expression patterns" value="baseline and differential"/>
</dbReference>
<dbReference type="InterPro" id="IPR029058">
    <property type="entry name" value="AB_hydrolase_fold"/>
</dbReference>